<dbReference type="InterPro" id="IPR003530">
    <property type="entry name" value="Hematopoietin_rcpt_L_F3_CS"/>
</dbReference>
<evidence type="ECO:0000313" key="14">
    <source>
        <dbReference type="Proteomes" id="UP000005225"/>
    </source>
</evidence>
<dbReference type="SMART" id="SM00060">
    <property type="entry name" value="FN3"/>
    <property type="match status" value="1"/>
</dbReference>
<dbReference type="HOGENOM" id="CLU_047259_2_0_1"/>
<dbReference type="EMBL" id="AAQR03058941">
    <property type="status" value="NOT_ANNOTATED_CDS"/>
    <property type="molecule type" value="Genomic_DNA"/>
</dbReference>
<dbReference type="InterPro" id="IPR036116">
    <property type="entry name" value="FN3_sf"/>
</dbReference>
<feature type="domain" description="Fibronectin type-III" evidence="12">
    <location>
        <begin position="131"/>
        <end position="228"/>
    </location>
</feature>
<accession>H0WJ35</accession>
<dbReference type="InterPro" id="IPR013783">
    <property type="entry name" value="Ig-like_fold"/>
</dbReference>
<dbReference type="GO" id="GO:0005615">
    <property type="term" value="C:extracellular space"/>
    <property type="evidence" value="ECO:0007669"/>
    <property type="project" value="UniProtKB-KW"/>
</dbReference>
<dbReference type="InterPro" id="IPR056621">
    <property type="entry name" value="FN3_IL27B_N"/>
</dbReference>
<comment type="function">
    <text evidence="8">Associates with IL27 to form the IL-27 interleukin, a heterodimeric cytokine which functions in innate immunity. IL-27 has pro- and anti-inflammatory properties, that can regulate T-helper cell development, suppress T-cell proliferation, stimulate cytotoxic T-cell activity, induce isotype switching in B-cells, and that has diverse effects on innate immune cells. Among its target cells are CD4 T-helper cells which can differentiate in type 1 effector cells (TH1), type 2 effector cells (TH2) and IL17 producing helper T-cells (TH17). It drives rapid clonal expansion of naive but not memory CD4 T-cells. It also strongly synergizes with IL-12 to trigger interferon-gamma/IFN-gamma production of naive CD4 T-cells, binds to the cytokine receptor WSX-1/TCCR. Another important role of IL-27 is its antitumor activity as well as its antiangiogenic activity with activation of production of antiangiogenic chemokines.</text>
</comment>
<comment type="similarity">
    <text evidence="2">Belongs to the type I cytokine receptor family. Type 3 subfamily.</text>
</comment>
<dbReference type="AlphaFoldDB" id="H0WJ35"/>
<dbReference type="GO" id="GO:0004896">
    <property type="term" value="F:cytokine receptor activity"/>
    <property type="evidence" value="ECO:0007669"/>
    <property type="project" value="Ensembl"/>
</dbReference>
<evidence type="ECO:0000256" key="1">
    <source>
        <dbReference type="ARBA" id="ARBA00004613"/>
    </source>
</evidence>
<name>H0WJ35_OTOGA</name>
<keyword evidence="3" id="KW-0202">Cytokine</keyword>
<evidence type="ECO:0000256" key="2">
    <source>
        <dbReference type="ARBA" id="ARBA00010890"/>
    </source>
</evidence>
<evidence type="ECO:0000256" key="8">
    <source>
        <dbReference type="ARBA" id="ARBA00060104"/>
    </source>
</evidence>
<evidence type="ECO:0000256" key="6">
    <source>
        <dbReference type="ARBA" id="ARBA00022737"/>
    </source>
</evidence>
<keyword evidence="5 11" id="KW-0732">Signal</keyword>
<dbReference type="Gene3D" id="2.60.40.10">
    <property type="entry name" value="Immunoglobulins"/>
    <property type="match status" value="2"/>
</dbReference>
<dbReference type="Pfam" id="PF00041">
    <property type="entry name" value="fn3"/>
    <property type="match status" value="1"/>
</dbReference>
<dbReference type="GO" id="GO:0016020">
    <property type="term" value="C:membrane"/>
    <property type="evidence" value="ECO:0007669"/>
    <property type="project" value="InterPro"/>
</dbReference>
<dbReference type="PROSITE" id="PS50853">
    <property type="entry name" value="FN3"/>
    <property type="match status" value="1"/>
</dbReference>
<dbReference type="eggNOG" id="ENOG502RXJ4">
    <property type="taxonomic scope" value="Eukaryota"/>
</dbReference>
<dbReference type="PROSITE" id="PS01354">
    <property type="entry name" value="HEMATOPO_REC_L_F3"/>
    <property type="match status" value="1"/>
</dbReference>
<evidence type="ECO:0000256" key="3">
    <source>
        <dbReference type="ARBA" id="ARBA00022514"/>
    </source>
</evidence>
<reference evidence="13" key="2">
    <citation type="submission" date="2025-08" db="UniProtKB">
        <authorList>
            <consortium name="Ensembl"/>
        </authorList>
    </citation>
    <scope>IDENTIFICATION</scope>
</reference>
<dbReference type="GeneTree" id="ENSGT00940000160050"/>
<evidence type="ECO:0000256" key="4">
    <source>
        <dbReference type="ARBA" id="ARBA00022525"/>
    </source>
</evidence>
<evidence type="ECO:0000256" key="9">
    <source>
        <dbReference type="ARBA" id="ARBA00064712"/>
    </source>
</evidence>
<dbReference type="GO" id="GO:0005125">
    <property type="term" value="F:cytokine activity"/>
    <property type="evidence" value="ECO:0007669"/>
    <property type="project" value="UniProtKB-KW"/>
</dbReference>
<comment type="subcellular location">
    <subcellularLocation>
        <location evidence="1">Secreted</location>
    </subcellularLocation>
</comment>
<keyword evidence="14" id="KW-1185">Reference proteome</keyword>
<organism evidence="13 14">
    <name type="scientific">Otolemur garnettii</name>
    <name type="common">Small-eared galago</name>
    <name type="synonym">Garnett's greater bushbaby</name>
    <dbReference type="NCBI Taxonomy" id="30611"/>
    <lineage>
        <taxon>Eukaryota</taxon>
        <taxon>Metazoa</taxon>
        <taxon>Chordata</taxon>
        <taxon>Craniata</taxon>
        <taxon>Vertebrata</taxon>
        <taxon>Euteleostomi</taxon>
        <taxon>Mammalia</taxon>
        <taxon>Eutheria</taxon>
        <taxon>Euarchontoglires</taxon>
        <taxon>Primates</taxon>
        <taxon>Strepsirrhini</taxon>
        <taxon>Lorisiformes</taxon>
        <taxon>Galagidae</taxon>
        <taxon>Otolemur</taxon>
    </lineage>
</organism>
<dbReference type="FunFam" id="2.60.40.10:FF:000136">
    <property type="entry name" value="Ciliary neurotrophic factor receptor alpha"/>
    <property type="match status" value="1"/>
</dbReference>
<dbReference type="EMBL" id="AAQR03058942">
    <property type="status" value="NOT_ANNOTATED_CDS"/>
    <property type="molecule type" value="Genomic_DNA"/>
</dbReference>
<sequence>MTPRLFLALALWSSCMPSHGKPGASAALSLPRVYCRASRYPIAVDCSWTLPPALNSTRPVSFIATYRLGVAAQGESCPCLQLTPEATRCSIPDIRLFSMVPYVLNITAVHPWGTSSSFLPFIAEHIIKPDPPEGVHLWPLPGQKLQVRWEPPQSWPFPEIFLLKYKIRYKRHGTGRFRQVGPIEATSFTLKSLRSQARYFIQVAAEDLTDYGESSDWSLPATTLTMHD</sequence>
<evidence type="ECO:0000256" key="5">
    <source>
        <dbReference type="ARBA" id="ARBA00022729"/>
    </source>
</evidence>
<dbReference type="PANTHER" id="PTHR48483">
    <property type="entry name" value="INTERLEUKIN-27 SUBUNIT BETA"/>
    <property type="match status" value="1"/>
</dbReference>
<evidence type="ECO:0000259" key="12">
    <source>
        <dbReference type="PROSITE" id="PS50853"/>
    </source>
</evidence>
<reference evidence="14" key="1">
    <citation type="submission" date="2011-03" db="EMBL/GenBank/DDBJ databases">
        <title>Version 3 of the genome sequence of Otolemur garnettii (Bushbaby).</title>
        <authorList>
            <consortium name="The Broad Institute Genome Sequencing Platform"/>
            <person name="Di Palma F."/>
            <person name="Johnson J."/>
            <person name="Lander E.S."/>
            <person name="Lindblad-Toh K."/>
            <person name="Jaffe D.B."/>
            <person name="Gnerre S."/>
            <person name="MacCallum I."/>
            <person name="Przybylski D."/>
            <person name="Ribeiro F.J."/>
            <person name="Burton J.N."/>
            <person name="Walker B.J."/>
            <person name="Sharpe T."/>
            <person name="Hall G."/>
        </authorList>
    </citation>
    <scope>NUCLEOTIDE SEQUENCE [LARGE SCALE GENOMIC DNA]</scope>
</reference>
<dbReference type="SUPFAM" id="SSF49265">
    <property type="entry name" value="Fibronectin type III"/>
    <property type="match status" value="2"/>
</dbReference>
<keyword evidence="7" id="KW-0325">Glycoprotein</keyword>
<keyword evidence="4" id="KW-0964">Secreted</keyword>
<dbReference type="CDD" id="cd00063">
    <property type="entry name" value="FN3"/>
    <property type="match status" value="1"/>
</dbReference>
<feature type="chain" id="PRO_5003544242" description="Interleukin-27 subunit beta" evidence="11">
    <location>
        <begin position="21"/>
        <end position="228"/>
    </location>
</feature>
<feature type="signal peptide" evidence="11">
    <location>
        <begin position="1"/>
        <end position="20"/>
    </location>
</feature>
<dbReference type="Pfam" id="PF24031">
    <property type="entry name" value="FN3_IL27B_N"/>
    <property type="match status" value="1"/>
</dbReference>
<evidence type="ECO:0000256" key="10">
    <source>
        <dbReference type="ARBA" id="ARBA00074578"/>
    </source>
</evidence>
<dbReference type="PROSITE" id="PS51257">
    <property type="entry name" value="PROKAR_LIPOPROTEIN"/>
    <property type="match status" value="1"/>
</dbReference>
<proteinExistence type="inferred from homology"/>
<reference evidence="13" key="3">
    <citation type="submission" date="2025-09" db="UniProtKB">
        <authorList>
            <consortium name="Ensembl"/>
        </authorList>
    </citation>
    <scope>IDENTIFICATION</scope>
</reference>
<comment type="subunit">
    <text evidence="9">Heterodimer with IL27/IL27A; not disulfide-linked. This heterodimer is known as interleukin IL-27. Heterodimer with IL12A; not disulfide-linked. This heterodimer is known as interleukin IL-35. Interacts with SQSTM1.</text>
</comment>
<evidence type="ECO:0000256" key="7">
    <source>
        <dbReference type="ARBA" id="ARBA00023180"/>
    </source>
</evidence>
<keyword evidence="6" id="KW-0677">Repeat</keyword>
<dbReference type="InterPro" id="IPR053073">
    <property type="entry name" value="IL11/IL27_subunit_beta"/>
</dbReference>
<evidence type="ECO:0000313" key="13">
    <source>
        <dbReference type="Ensembl" id="ENSOGAP00000001482.2"/>
    </source>
</evidence>
<protein>
    <recommendedName>
        <fullName evidence="10">Interleukin-27 subunit beta</fullName>
    </recommendedName>
</protein>
<dbReference type="InterPro" id="IPR003961">
    <property type="entry name" value="FN3_dom"/>
</dbReference>
<dbReference type="FunCoup" id="H0WJ35">
    <property type="interactions" value="351"/>
</dbReference>
<dbReference type="Proteomes" id="UP000005225">
    <property type="component" value="Unassembled WGS sequence"/>
</dbReference>
<dbReference type="GO" id="GO:0002376">
    <property type="term" value="P:immune system process"/>
    <property type="evidence" value="ECO:0007669"/>
    <property type="project" value="UniProtKB-ARBA"/>
</dbReference>
<dbReference type="PANTHER" id="PTHR48483:SF2">
    <property type="entry name" value="INTERLEUKIN-27 SUBUNIT BETA"/>
    <property type="match status" value="1"/>
</dbReference>
<dbReference type="STRING" id="30611.ENSOGAP00000001482"/>
<evidence type="ECO:0000256" key="11">
    <source>
        <dbReference type="SAM" id="SignalP"/>
    </source>
</evidence>
<dbReference type="FunFam" id="2.60.40.10:FF:001499">
    <property type="entry name" value="Interleukin-27 subunit beta"/>
    <property type="match status" value="1"/>
</dbReference>
<dbReference type="InParanoid" id="H0WJ35"/>
<dbReference type="Ensembl" id="ENSOGAT00000001662.2">
    <property type="protein sequence ID" value="ENSOGAP00000001482.2"/>
    <property type="gene ID" value="ENSOGAG00000001661.2"/>
</dbReference>
<dbReference type="OMA" id="FQVCAKE"/>